<dbReference type="AlphaFoldDB" id="A0A9P4WYH3"/>
<proteinExistence type="predicted"/>
<dbReference type="OrthoDB" id="432970at2759"/>
<sequence>MMSVATNPVGHVTGNADSTHLWSPPNNANMPFPAPLGNHSRIEGAGQTPPTWHDTPNELQPASRAGYKTPQPMSEFDPCRSDETDESRRDFLKYPLFRLVAMGEDTPNNIELFLGPRWACYIAKVMPIYKGVRISILMSSLTDREAARKDFQNWDELTEGLPRE</sequence>
<protein>
    <submittedName>
        <fullName evidence="2">Uncharacterized protein</fullName>
    </submittedName>
</protein>
<name>A0A9P4WYH3_9PLEO</name>
<gene>
    <name evidence="2" type="ORF">E8E12_010886</name>
</gene>
<feature type="region of interest" description="Disordered" evidence="1">
    <location>
        <begin position="41"/>
        <end position="84"/>
    </location>
</feature>
<evidence type="ECO:0000313" key="2">
    <source>
        <dbReference type="EMBL" id="KAF3045639.1"/>
    </source>
</evidence>
<evidence type="ECO:0000256" key="1">
    <source>
        <dbReference type="SAM" id="MobiDB-lite"/>
    </source>
</evidence>
<dbReference type="EMBL" id="SWKV01000006">
    <property type="protein sequence ID" value="KAF3045639.1"/>
    <property type="molecule type" value="Genomic_DNA"/>
</dbReference>
<reference evidence="2" key="1">
    <citation type="submission" date="2019-04" db="EMBL/GenBank/DDBJ databases">
        <title>Sequencing of skin fungus with MAO and IRED activity.</title>
        <authorList>
            <person name="Marsaioli A.J."/>
            <person name="Bonatto J.M.C."/>
            <person name="Reis Junior O."/>
        </authorList>
    </citation>
    <scope>NUCLEOTIDE SEQUENCE</scope>
    <source>
        <strain evidence="2">28M1</strain>
    </source>
</reference>
<keyword evidence="3" id="KW-1185">Reference proteome</keyword>
<evidence type="ECO:0000313" key="3">
    <source>
        <dbReference type="Proteomes" id="UP000758155"/>
    </source>
</evidence>
<organism evidence="2 3">
    <name type="scientific">Didymella heteroderae</name>
    <dbReference type="NCBI Taxonomy" id="1769908"/>
    <lineage>
        <taxon>Eukaryota</taxon>
        <taxon>Fungi</taxon>
        <taxon>Dikarya</taxon>
        <taxon>Ascomycota</taxon>
        <taxon>Pezizomycotina</taxon>
        <taxon>Dothideomycetes</taxon>
        <taxon>Pleosporomycetidae</taxon>
        <taxon>Pleosporales</taxon>
        <taxon>Pleosporineae</taxon>
        <taxon>Didymellaceae</taxon>
        <taxon>Didymella</taxon>
    </lineage>
</organism>
<comment type="caution">
    <text evidence="2">The sequence shown here is derived from an EMBL/GenBank/DDBJ whole genome shotgun (WGS) entry which is preliminary data.</text>
</comment>
<accession>A0A9P4WYH3</accession>
<dbReference type="Proteomes" id="UP000758155">
    <property type="component" value="Unassembled WGS sequence"/>
</dbReference>